<comment type="function">
    <text evidence="8">Toxic component of a toxin-antitoxin (TA) system. An RNase.</text>
</comment>
<dbReference type="InterPro" id="IPR002716">
    <property type="entry name" value="PIN_dom"/>
</dbReference>
<keyword evidence="4 8" id="KW-0479">Metal-binding</keyword>
<keyword evidence="8" id="KW-0800">Toxin</keyword>
<evidence type="ECO:0000256" key="2">
    <source>
        <dbReference type="ARBA" id="ARBA00022649"/>
    </source>
</evidence>
<dbReference type="AlphaFoldDB" id="A0A6B1DX24"/>
<dbReference type="InterPro" id="IPR029060">
    <property type="entry name" value="PIN-like_dom_sf"/>
</dbReference>
<accession>A0A6B1DX24</accession>
<dbReference type="PANTHER" id="PTHR33653">
    <property type="entry name" value="RIBONUCLEASE VAPC2"/>
    <property type="match status" value="1"/>
</dbReference>
<gene>
    <name evidence="8" type="primary">vapC</name>
    <name evidence="10" type="ORF">F4Y08_13155</name>
</gene>
<dbReference type="PANTHER" id="PTHR33653:SF1">
    <property type="entry name" value="RIBONUCLEASE VAPC2"/>
    <property type="match status" value="1"/>
</dbReference>
<keyword evidence="5 8" id="KW-0378">Hydrolase</keyword>
<feature type="binding site" evidence="8">
    <location>
        <position position="96"/>
    </location>
    <ligand>
        <name>Mg(2+)</name>
        <dbReference type="ChEBI" id="CHEBI:18420"/>
    </ligand>
</feature>
<evidence type="ECO:0000256" key="6">
    <source>
        <dbReference type="ARBA" id="ARBA00022842"/>
    </source>
</evidence>
<comment type="similarity">
    <text evidence="7 8">Belongs to the PINc/VapC protein family.</text>
</comment>
<evidence type="ECO:0000259" key="9">
    <source>
        <dbReference type="Pfam" id="PF01850"/>
    </source>
</evidence>
<feature type="domain" description="PIN" evidence="9">
    <location>
        <begin position="4"/>
        <end position="123"/>
    </location>
</feature>
<feature type="binding site" evidence="8">
    <location>
        <position position="6"/>
    </location>
    <ligand>
        <name>Mg(2+)</name>
        <dbReference type="ChEBI" id="CHEBI:18420"/>
    </ligand>
</feature>
<sequence length="134" mass="14902">MRFLLDTNAVIALFNNNSPRLSQRVRACQVSDIGLSVIVAHELFYGAFKSQRQEHNLRRVEMIGFPLVPLDWAAARAAGEIRALLAQGGQPIGPYDTLIAGQALSRNLILVTSNTKEFDRVPRLVVEDWSRADS</sequence>
<dbReference type="GO" id="GO:0016787">
    <property type="term" value="F:hydrolase activity"/>
    <property type="evidence" value="ECO:0007669"/>
    <property type="project" value="UniProtKB-KW"/>
</dbReference>
<evidence type="ECO:0000256" key="1">
    <source>
        <dbReference type="ARBA" id="ARBA00001946"/>
    </source>
</evidence>
<dbReference type="HAMAP" id="MF_00265">
    <property type="entry name" value="VapC_Nob1"/>
    <property type="match status" value="1"/>
</dbReference>
<dbReference type="GO" id="GO:0004540">
    <property type="term" value="F:RNA nuclease activity"/>
    <property type="evidence" value="ECO:0007669"/>
    <property type="project" value="InterPro"/>
</dbReference>
<dbReference type="InterPro" id="IPR050556">
    <property type="entry name" value="Type_II_TA_system_RNase"/>
</dbReference>
<proteinExistence type="inferred from homology"/>
<dbReference type="Pfam" id="PF01850">
    <property type="entry name" value="PIN"/>
    <property type="match status" value="1"/>
</dbReference>
<dbReference type="Gene3D" id="3.40.50.1010">
    <property type="entry name" value="5'-nuclease"/>
    <property type="match status" value="1"/>
</dbReference>
<comment type="caution">
    <text evidence="10">The sequence shown here is derived from an EMBL/GenBank/DDBJ whole genome shotgun (WGS) entry which is preliminary data.</text>
</comment>
<dbReference type="SUPFAM" id="SSF88723">
    <property type="entry name" value="PIN domain-like"/>
    <property type="match status" value="1"/>
</dbReference>
<evidence type="ECO:0000256" key="3">
    <source>
        <dbReference type="ARBA" id="ARBA00022722"/>
    </source>
</evidence>
<organism evidence="10">
    <name type="scientific">Caldilineaceae bacterium SB0662_bin_9</name>
    <dbReference type="NCBI Taxonomy" id="2605258"/>
    <lineage>
        <taxon>Bacteria</taxon>
        <taxon>Bacillati</taxon>
        <taxon>Chloroflexota</taxon>
        <taxon>Caldilineae</taxon>
        <taxon>Caldilineales</taxon>
        <taxon>Caldilineaceae</taxon>
    </lineage>
</organism>
<name>A0A6B1DX24_9CHLR</name>
<dbReference type="CDD" id="cd18745">
    <property type="entry name" value="PIN_VapC4-5_FitB-like"/>
    <property type="match status" value="1"/>
</dbReference>
<keyword evidence="6 8" id="KW-0460">Magnesium</keyword>
<dbReference type="EMBL" id="VXPY01000094">
    <property type="protein sequence ID" value="MYD91263.1"/>
    <property type="molecule type" value="Genomic_DNA"/>
</dbReference>
<dbReference type="InterPro" id="IPR022907">
    <property type="entry name" value="VapC_family"/>
</dbReference>
<evidence type="ECO:0000256" key="5">
    <source>
        <dbReference type="ARBA" id="ARBA00022801"/>
    </source>
</evidence>
<evidence type="ECO:0000256" key="7">
    <source>
        <dbReference type="ARBA" id="ARBA00038093"/>
    </source>
</evidence>
<comment type="cofactor">
    <cofactor evidence="1 8">
        <name>Mg(2+)</name>
        <dbReference type="ChEBI" id="CHEBI:18420"/>
    </cofactor>
</comment>
<evidence type="ECO:0000313" key="10">
    <source>
        <dbReference type="EMBL" id="MYD91263.1"/>
    </source>
</evidence>
<dbReference type="GO" id="GO:0090729">
    <property type="term" value="F:toxin activity"/>
    <property type="evidence" value="ECO:0007669"/>
    <property type="project" value="UniProtKB-KW"/>
</dbReference>
<protein>
    <recommendedName>
        <fullName evidence="8">Ribonuclease VapC</fullName>
        <shortName evidence="8">RNase VapC</shortName>
        <ecNumber evidence="8">3.1.-.-</ecNumber>
    </recommendedName>
    <alternativeName>
        <fullName evidence="8">Toxin VapC</fullName>
    </alternativeName>
</protein>
<keyword evidence="3 8" id="KW-0540">Nuclease</keyword>
<keyword evidence="2 8" id="KW-1277">Toxin-antitoxin system</keyword>
<evidence type="ECO:0000256" key="8">
    <source>
        <dbReference type="HAMAP-Rule" id="MF_00265"/>
    </source>
</evidence>
<reference evidence="10" key="1">
    <citation type="submission" date="2019-09" db="EMBL/GenBank/DDBJ databases">
        <title>Characterisation of the sponge microbiome using genome-centric metagenomics.</title>
        <authorList>
            <person name="Engelberts J.P."/>
            <person name="Robbins S.J."/>
            <person name="De Goeij J.M."/>
            <person name="Aranda M."/>
            <person name="Bell S.C."/>
            <person name="Webster N.S."/>
        </authorList>
    </citation>
    <scope>NUCLEOTIDE SEQUENCE</scope>
    <source>
        <strain evidence="10">SB0662_bin_9</strain>
    </source>
</reference>
<dbReference type="GO" id="GO:0000287">
    <property type="term" value="F:magnesium ion binding"/>
    <property type="evidence" value="ECO:0007669"/>
    <property type="project" value="UniProtKB-UniRule"/>
</dbReference>
<evidence type="ECO:0000256" key="4">
    <source>
        <dbReference type="ARBA" id="ARBA00022723"/>
    </source>
</evidence>
<dbReference type="EC" id="3.1.-.-" evidence="8"/>